<evidence type="ECO:0000256" key="8">
    <source>
        <dbReference type="ARBA" id="ARBA00023264"/>
    </source>
</evidence>
<sequence>MGFPRTLLTRTSKIYAYACIRRHASTAIHQFHPTVRQVVHELGQRQPHFSLSPKDIRILKQPNEFYSQLLSMIKSAEKRIFLSSLYIGSEETELINALTESLRRRDALHLYFQLDLNRSTRPGASSTAKILLPLLQEFPDRVHASFFRSPNLRGIMAKIVPPRFNEGWGTWHAKIYGADDDVMISGANLNESYFTNRQDRYLHFRDQPHLSQYCFDFLQTVANFSYRLLPSPESESELGPHSFTSDGYTMFWPDFATHPHKIQQNAEKAISAFQSRNRQRIQDASHSSQDTDAEPKVSLFPIIQAGQFNIKEEEKAIDLLFRHANDPNSNGNQYGERPLVDLTSGYFGLYKPYQELILGSPNVDVQVIAASQKANGFYGSKGISGRIPDGYTLFEQRFMKAVRLAGRLWNDGSQAGVRLQEWLKDGWTYHAKGLWLSPHRSSAPVLTLFGSTNLNSRSAHIDTELSFVMVLPDTDPTPTDGMNQLRQNLAEEVQNIRENAGEWKGNEKKVPWITYLIVALVHGML</sequence>
<gene>
    <name evidence="13" type="primary">PGS1</name>
    <name evidence="13" type="ORF">AAF712_005135</name>
</gene>
<keyword evidence="11" id="KW-0175">Coiled coil</keyword>
<comment type="pathway">
    <text evidence="1 10">Phospholipid metabolism; phosphatidylglycerol biosynthesis; phosphatidylglycerol from CDP-diacylglycerol: step 1/2.</text>
</comment>
<dbReference type="PIRSF" id="PIRSF000850">
    <property type="entry name" value="Phospholipase_D_PSS"/>
    <property type="match status" value="1"/>
</dbReference>
<keyword evidence="4 10" id="KW-0808">Transferase</keyword>
<keyword evidence="14" id="KW-1185">Reference proteome</keyword>
<evidence type="ECO:0000256" key="11">
    <source>
        <dbReference type="SAM" id="Coils"/>
    </source>
</evidence>
<feature type="coiled-coil region" evidence="11">
    <location>
        <begin position="479"/>
        <end position="506"/>
    </location>
</feature>
<comment type="caution">
    <text evidence="13">The sequence shown here is derived from an EMBL/GenBank/DDBJ whole genome shotgun (WGS) entry which is preliminary data.</text>
</comment>
<dbReference type="PANTHER" id="PTHR12586">
    <property type="entry name" value="CDP-DIACYLGLYCEROL--SERINE O-PHOSPHATIDYLTRANSFERASE"/>
    <property type="match status" value="1"/>
</dbReference>
<name>A0ABR3A194_9AGAR</name>
<evidence type="ECO:0000256" key="3">
    <source>
        <dbReference type="ARBA" id="ARBA00022516"/>
    </source>
</evidence>
<dbReference type="CDD" id="cd09137">
    <property type="entry name" value="PLDc_PGS1_euk_2"/>
    <property type="match status" value="1"/>
</dbReference>
<dbReference type="CDD" id="cd09135">
    <property type="entry name" value="PLDc_PGS1_euk_1"/>
    <property type="match status" value="1"/>
</dbReference>
<proteinExistence type="inferred from homology"/>
<comment type="similarity">
    <text evidence="2 10">Belongs to the CDP-alcohol phosphatidyltransferase class-II family.</text>
</comment>
<evidence type="ECO:0000256" key="1">
    <source>
        <dbReference type="ARBA" id="ARBA00005042"/>
    </source>
</evidence>
<dbReference type="PANTHER" id="PTHR12586:SF1">
    <property type="entry name" value="CDP-DIACYLGLYCEROL--GLYCEROL-3-PHOSPHATE 3-PHOSPHATIDYLTRANSFERASE, MITOCHONDRIAL"/>
    <property type="match status" value="1"/>
</dbReference>
<keyword evidence="10" id="KW-0547">Nucleotide-binding</keyword>
<dbReference type="Gene3D" id="3.30.870.10">
    <property type="entry name" value="Endonuclease Chain A"/>
    <property type="match status" value="2"/>
</dbReference>
<reference evidence="13 14" key="1">
    <citation type="submission" date="2024-05" db="EMBL/GenBank/DDBJ databases">
        <title>A draft genome resource for the thread blight pathogen Marasmius tenuissimus strain MS-2.</title>
        <authorList>
            <person name="Yulfo-Soto G.E."/>
            <person name="Baruah I.K."/>
            <person name="Amoako-Attah I."/>
            <person name="Bukari Y."/>
            <person name="Meinhardt L.W."/>
            <person name="Bailey B.A."/>
            <person name="Cohen S.P."/>
        </authorList>
    </citation>
    <scope>NUCLEOTIDE SEQUENCE [LARGE SCALE GENOMIC DNA]</scope>
    <source>
        <strain evidence="13 14">MS-2</strain>
    </source>
</reference>
<dbReference type="SUPFAM" id="SSF56024">
    <property type="entry name" value="Phospholipase D/nuclease"/>
    <property type="match status" value="1"/>
</dbReference>
<dbReference type="EC" id="2.7.8.5" evidence="10"/>
<dbReference type="GO" id="GO:0008444">
    <property type="term" value="F:CDP-diacylglycerol-glycerol-3-phosphate 3-phosphatidyltransferase activity"/>
    <property type="evidence" value="ECO:0007669"/>
    <property type="project" value="UniProtKB-EC"/>
</dbReference>
<evidence type="ECO:0000256" key="7">
    <source>
        <dbReference type="ARBA" id="ARBA00023209"/>
    </source>
</evidence>
<keyword evidence="10" id="KW-0067">ATP-binding</keyword>
<keyword evidence="3 10" id="KW-0444">Lipid biosynthesis</keyword>
<comment type="subcellular location">
    <subcellularLocation>
        <location evidence="10">Mitochondrion</location>
    </subcellularLocation>
</comment>
<keyword evidence="10" id="KW-0496">Mitochondrion</keyword>
<evidence type="ECO:0000256" key="5">
    <source>
        <dbReference type="ARBA" id="ARBA00022737"/>
    </source>
</evidence>
<evidence type="ECO:0000259" key="12">
    <source>
        <dbReference type="PROSITE" id="PS50035"/>
    </source>
</evidence>
<comment type="catalytic activity">
    <reaction evidence="9 10">
        <text>a CDP-1,2-diacyl-sn-glycerol + sn-glycerol 3-phosphate = a 1,2-diacyl-sn-glycero-3-phospho-(1'-sn-glycero-3'-phosphate) + CMP + H(+)</text>
        <dbReference type="Rhea" id="RHEA:12593"/>
        <dbReference type="ChEBI" id="CHEBI:15378"/>
        <dbReference type="ChEBI" id="CHEBI:57597"/>
        <dbReference type="ChEBI" id="CHEBI:58332"/>
        <dbReference type="ChEBI" id="CHEBI:60110"/>
        <dbReference type="ChEBI" id="CHEBI:60377"/>
        <dbReference type="EC" id="2.7.8.5"/>
    </reaction>
</comment>
<evidence type="ECO:0000313" key="14">
    <source>
        <dbReference type="Proteomes" id="UP001437256"/>
    </source>
</evidence>
<dbReference type="SMART" id="SM00155">
    <property type="entry name" value="PLDc"/>
    <property type="match status" value="2"/>
</dbReference>
<organism evidence="13 14">
    <name type="scientific">Marasmius tenuissimus</name>
    <dbReference type="NCBI Taxonomy" id="585030"/>
    <lineage>
        <taxon>Eukaryota</taxon>
        <taxon>Fungi</taxon>
        <taxon>Dikarya</taxon>
        <taxon>Basidiomycota</taxon>
        <taxon>Agaricomycotina</taxon>
        <taxon>Agaricomycetes</taxon>
        <taxon>Agaricomycetidae</taxon>
        <taxon>Agaricales</taxon>
        <taxon>Marasmiineae</taxon>
        <taxon>Marasmiaceae</taxon>
        <taxon>Marasmius</taxon>
    </lineage>
</organism>
<evidence type="ECO:0000256" key="9">
    <source>
        <dbReference type="ARBA" id="ARBA00048586"/>
    </source>
</evidence>
<keyword evidence="8 10" id="KW-1208">Phospholipid metabolism</keyword>
<feature type="domain" description="PLD phosphodiesterase" evidence="12">
    <location>
        <begin position="172"/>
        <end position="193"/>
    </location>
</feature>
<evidence type="ECO:0000256" key="10">
    <source>
        <dbReference type="RuleBase" id="RU365024"/>
    </source>
</evidence>
<protein>
    <recommendedName>
        <fullName evidence="10">CDP-diacylglycerol--glycerol-3-phosphate 3-phosphatidyltransferase</fullName>
        <ecNumber evidence="10">2.7.8.5</ecNumber>
    </recommendedName>
</protein>
<evidence type="ECO:0000256" key="4">
    <source>
        <dbReference type="ARBA" id="ARBA00022679"/>
    </source>
</evidence>
<dbReference type="InterPro" id="IPR001736">
    <property type="entry name" value="PLipase_D/transphosphatidylase"/>
</dbReference>
<dbReference type="PROSITE" id="PS50035">
    <property type="entry name" value="PLD"/>
    <property type="match status" value="1"/>
</dbReference>
<dbReference type="Proteomes" id="UP001437256">
    <property type="component" value="Unassembled WGS sequence"/>
</dbReference>
<comment type="function">
    <text evidence="10">Functions in the biosynthesis of the anionic phospholipids phosphatidylglycerol and cardiolipin.</text>
</comment>
<keyword evidence="6 10" id="KW-0443">Lipid metabolism</keyword>
<evidence type="ECO:0000256" key="6">
    <source>
        <dbReference type="ARBA" id="ARBA00023098"/>
    </source>
</evidence>
<accession>A0ABR3A194</accession>
<dbReference type="InterPro" id="IPR016270">
    <property type="entry name" value="PGS1"/>
</dbReference>
<keyword evidence="7 10" id="KW-0594">Phospholipid biosynthesis</keyword>
<dbReference type="EMBL" id="JBBXMP010000023">
    <property type="protein sequence ID" value="KAL0067695.1"/>
    <property type="molecule type" value="Genomic_DNA"/>
</dbReference>
<evidence type="ECO:0000313" key="13">
    <source>
        <dbReference type="EMBL" id="KAL0067695.1"/>
    </source>
</evidence>
<evidence type="ECO:0000256" key="2">
    <source>
        <dbReference type="ARBA" id="ARBA00010682"/>
    </source>
</evidence>
<keyword evidence="5" id="KW-0677">Repeat</keyword>